<gene>
    <name evidence="3" type="ORF">JOE56_000287</name>
</gene>
<dbReference type="SUPFAM" id="SSF56112">
    <property type="entry name" value="Protein kinase-like (PK-like)"/>
    <property type="match status" value="1"/>
</dbReference>
<evidence type="ECO:0000313" key="3">
    <source>
        <dbReference type="EMBL" id="MBM7815593.1"/>
    </source>
</evidence>
<organism evidence="3 4">
    <name type="scientific">Brevibacterium paucivorans</name>
    <dbReference type="NCBI Taxonomy" id="170994"/>
    <lineage>
        <taxon>Bacteria</taxon>
        <taxon>Bacillati</taxon>
        <taxon>Actinomycetota</taxon>
        <taxon>Actinomycetes</taxon>
        <taxon>Micrococcales</taxon>
        <taxon>Brevibacteriaceae</taxon>
        <taxon>Brevibacterium</taxon>
    </lineage>
</organism>
<name>A0ABS2SH88_9MICO</name>
<protein>
    <submittedName>
        <fullName evidence="3">Aminoglycoside phosphotransferase (APT) family kinase protein</fullName>
    </submittedName>
</protein>
<feature type="compositionally biased region" description="Polar residues" evidence="1">
    <location>
        <begin position="328"/>
        <end position="346"/>
    </location>
</feature>
<feature type="region of interest" description="Disordered" evidence="1">
    <location>
        <begin position="309"/>
        <end position="380"/>
    </location>
</feature>
<sequence length="380" mass="40874">MDTVYLRMIAAAHSILEKFTPDKWMPLDDPRGPRLLMSQGDTSYTVSLWDEKQAVDAGASDVASAVLRSVLPKDAPFTVPRTVVSQSFSAGELTDTRATLVVADPLPGIPVSTQDFVEQPSLIESLARTLAILHSCDAGAVADSGLVAKEPQETREQLLDNLDRAAGTRKVPTPLLERWERVLETASAWHFLPAPIHDAIDVDALRCDGAQIVALTDVHRLRVGDPAVDLAAAGALLSPNSFEEFLEHYATHREVDDPGLRQRIDLMNEFVMVELLLTAIDSGDAQSVDEAAHMLRDFAEVVAPDEVTHRPAEADEFRPASAGVAVSGTDSDSAENVATTDISTDAPTFVPSVGTADRPAVDPTADPDDEDSIPTNRIDT</sequence>
<evidence type="ECO:0000256" key="1">
    <source>
        <dbReference type="SAM" id="MobiDB-lite"/>
    </source>
</evidence>
<dbReference type="Pfam" id="PF01636">
    <property type="entry name" value="APH"/>
    <property type="match status" value="1"/>
</dbReference>
<dbReference type="InterPro" id="IPR011009">
    <property type="entry name" value="Kinase-like_dom_sf"/>
</dbReference>
<dbReference type="Gene3D" id="3.90.1200.10">
    <property type="match status" value="1"/>
</dbReference>
<evidence type="ECO:0000313" key="4">
    <source>
        <dbReference type="Proteomes" id="UP000809290"/>
    </source>
</evidence>
<dbReference type="GO" id="GO:0016301">
    <property type="term" value="F:kinase activity"/>
    <property type="evidence" value="ECO:0007669"/>
    <property type="project" value="UniProtKB-KW"/>
</dbReference>
<keyword evidence="3" id="KW-0808">Transferase</keyword>
<dbReference type="EMBL" id="JAFBCP010000001">
    <property type="protein sequence ID" value="MBM7815593.1"/>
    <property type="molecule type" value="Genomic_DNA"/>
</dbReference>
<dbReference type="Proteomes" id="UP000809290">
    <property type="component" value="Unassembled WGS sequence"/>
</dbReference>
<reference evidence="3 4" key="1">
    <citation type="submission" date="2021-01" db="EMBL/GenBank/DDBJ databases">
        <title>Sequencing the genomes of 1000 actinobacteria strains.</title>
        <authorList>
            <person name="Klenk H.-P."/>
        </authorList>
    </citation>
    <scope>NUCLEOTIDE SEQUENCE [LARGE SCALE GENOMIC DNA]</scope>
    <source>
        <strain evidence="3 4">DSM 13657</strain>
    </source>
</reference>
<comment type="caution">
    <text evidence="3">The sequence shown here is derived from an EMBL/GenBank/DDBJ whole genome shotgun (WGS) entry which is preliminary data.</text>
</comment>
<accession>A0ABS2SH88</accession>
<keyword evidence="3" id="KW-0418">Kinase</keyword>
<proteinExistence type="predicted"/>
<feature type="domain" description="Aminoglycoside phosphotransferase" evidence="2">
    <location>
        <begin position="99"/>
        <end position="256"/>
    </location>
</feature>
<dbReference type="RefSeq" id="WP_204514512.1">
    <property type="nucleotide sequence ID" value="NZ_JAFBCP010000001.1"/>
</dbReference>
<dbReference type="InterPro" id="IPR002575">
    <property type="entry name" value="Aminoglycoside_PTrfase"/>
</dbReference>
<feature type="compositionally biased region" description="Basic and acidic residues" evidence="1">
    <location>
        <begin position="309"/>
        <end position="318"/>
    </location>
</feature>
<keyword evidence="4" id="KW-1185">Reference proteome</keyword>
<evidence type="ECO:0000259" key="2">
    <source>
        <dbReference type="Pfam" id="PF01636"/>
    </source>
</evidence>